<dbReference type="InterPro" id="IPR013022">
    <property type="entry name" value="Xyl_isomerase-like_TIM-brl"/>
</dbReference>
<dbReference type="Proteomes" id="UP001601303">
    <property type="component" value="Unassembled WGS sequence"/>
</dbReference>
<evidence type="ECO:0000313" key="2">
    <source>
        <dbReference type="EMBL" id="MFE9604456.1"/>
    </source>
</evidence>
<name>A0ABW6ME87_9ACTN</name>
<dbReference type="GO" id="GO:0016853">
    <property type="term" value="F:isomerase activity"/>
    <property type="evidence" value="ECO:0007669"/>
    <property type="project" value="UniProtKB-KW"/>
</dbReference>
<dbReference type="EMBL" id="JBIAHM010000016">
    <property type="protein sequence ID" value="MFE9604456.1"/>
    <property type="molecule type" value="Genomic_DNA"/>
</dbReference>
<dbReference type="RefSeq" id="WP_388113390.1">
    <property type="nucleotide sequence ID" value="NZ_JBIAHM010000016.1"/>
</dbReference>
<gene>
    <name evidence="2" type="ORF">ACFYNQ_38665</name>
</gene>
<dbReference type="Pfam" id="PF01261">
    <property type="entry name" value="AP_endonuc_2"/>
    <property type="match status" value="1"/>
</dbReference>
<evidence type="ECO:0000259" key="1">
    <source>
        <dbReference type="Pfam" id="PF01261"/>
    </source>
</evidence>
<evidence type="ECO:0000313" key="3">
    <source>
        <dbReference type="Proteomes" id="UP001601303"/>
    </source>
</evidence>
<accession>A0ABW6ME87</accession>
<comment type="caution">
    <text evidence="2">The sequence shown here is derived from an EMBL/GenBank/DDBJ whole genome shotgun (WGS) entry which is preliminary data.</text>
</comment>
<protein>
    <submittedName>
        <fullName evidence="2">Sugar phosphate isomerase/epimerase family protein</fullName>
    </submittedName>
</protein>
<proteinExistence type="predicted"/>
<dbReference type="PANTHER" id="PTHR12110:SF41">
    <property type="entry name" value="INOSOSE DEHYDRATASE"/>
    <property type="match status" value="1"/>
</dbReference>
<dbReference type="SUPFAM" id="SSF51658">
    <property type="entry name" value="Xylose isomerase-like"/>
    <property type="match status" value="1"/>
</dbReference>
<organism evidence="2 3">
    <name type="scientific">Streptomyces hokutonensis</name>
    <dbReference type="NCBI Taxonomy" id="1306990"/>
    <lineage>
        <taxon>Bacteria</taxon>
        <taxon>Bacillati</taxon>
        <taxon>Actinomycetota</taxon>
        <taxon>Actinomycetes</taxon>
        <taxon>Kitasatosporales</taxon>
        <taxon>Streptomycetaceae</taxon>
        <taxon>Streptomyces</taxon>
    </lineage>
</organism>
<sequence>MPAIGLQLYTLMNVLEDRPATLARIAGLGVTAVEPFRLGRTELTRAARLAEARSLKADIDAAGLTVSSTHARLPDAEDPGWFFEEMAEAGVPIAIASTPEALPGFTRDALVSADGVRRYADRFNALAKAAAVHGLRVGYHNHYWEWTPLDDGRYGYDVLWDALDPSIVAEVDLYWAQAAGQVPAEVVARLGERVELVHVKDGPAVRGEPQVPAGQGSVALADALDAGRDSIRVHIIESDGIAEGADIFDLVAESVSWLKDRQGVSFETS</sequence>
<dbReference type="PANTHER" id="PTHR12110">
    <property type="entry name" value="HYDROXYPYRUVATE ISOMERASE"/>
    <property type="match status" value="1"/>
</dbReference>
<dbReference type="InterPro" id="IPR036237">
    <property type="entry name" value="Xyl_isomerase-like_sf"/>
</dbReference>
<dbReference type="InterPro" id="IPR050312">
    <property type="entry name" value="IolE/XylAMocC-like"/>
</dbReference>
<reference evidence="2 3" key="1">
    <citation type="submission" date="2024-10" db="EMBL/GenBank/DDBJ databases">
        <title>The Natural Products Discovery Center: Release of the First 8490 Sequenced Strains for Exploring Actinobacteria Biosynthetic Diversity.</title>
        <authorList>
            <person name="Kalkreuter E."/>
            <person name="Kautsar S.A."/>
            <person name="Yang D."/>
            <person name="Bader C.D."/>
            <person name="Teijaro C.N."/>
            <person name="Fluegel L."/>
            <person name="Davis C.M."/>
            <person name="Simpson J.R."/>
            <person name="Lauterbach L."/>
            <person name="Steele A.D."/>
            <person name="Gui C."/>
            <person name="Meng S."/>
            <person name="Li G."/>
            <person name="Viehrig K."/>
            <person name="Ye F."/>
            <person name="Su P."/>
            <person name="Kiefer A.F."/>
            <person name="Nichols A."/>
            <person name="Cepeda A.J."/>
            <person name="Yan W."/>
            <person name="Fan B."/>
            <person name="Jiang Y."/>
            <person name="Adhikari A."/>
            <person name="Zheng C.-J."/>
            <person name="Schuster L."/>
            <person name="Cowan T.M."/>
            <person name="Smanski M.J."/>
            <person name="Chevrette M.G."/>
            <person name="De Carvalho L.P.S."/>
            <person name="Shen B."/>
        </authorList>
    </citation>
    <scope>NUCLEOTIDE SEQUENCE [LARGE SCALE GENOMIC DNA]</scope>
    <source>
        <strain evidence="2 3">NPDC006488</strain>
    </source>
</reference>
<feature type="domain" description="Xylose isomerase-like TIM barrel" evidence="1">
    <location>
        <begin position="23"/>
        <end position="224"/>
    </location>
</feature>
<keyword evidence="3" id="KW-1185">Reference proteome</keyword>
<dbReference type="Gene3D" id="3.20.20.150">
    <property type="entry name" value="Divalent-metal-dependent TIM barrel enzymes"/>
    <property type="match status" value="1"/>
</dbReference>
<keyword evidence="2" id="KW-0413">Isomerase</keyword>